<organism evidence="1 2">
    <name type="scientific">Danaus plexippus plexippus</name>
    <dbReference type="NCBI Taxonomy" id="278856"/>
    <lineage>
        <taxon>Eukaryota</taxon>
        <taxon>Metazoa</taxon>
        <taxon>Ecdysozoa</taxon>
        <taxon>Arthropoda</taxon>
        <taxon>Hexapoda</taxon>
        <taxon>Insecta</taxon>
        <taxon>Pterygota</taxon>
        <taxon>Neoptera</taxon>
        <taxon>Endopterygota</taxon>
        <taxon>Lepidoptera</taxon>
        <taxon>Glossata</taxon>
        <taxon>Ditrysia</taxon>
        <taxon>Papilionoidea</taxon>
        <taxon>Nymphalidae</taxon>
        <taxon>Danainae</taxon>
        <taxon>Danaini</taxon>
        <taxon>Danaina</taxon>
        <taxon>Danaus</taxon>
        <taxon>Danaus</taxon>
    </lineage>
</organism>
<dbReference type="InParanoid" id="A0A212FDE2"/>
<evidence type="ECO:0000313" key="1">
    <source>
        <dbReference type="EMBL" id="OWR51752.1"/>
    </source>
</evidence>
<dbReference type="KEGG" id="dpl:KGM_208303"/>
<dbReference type="AlphaFoldDB" id="A0A212FDE2"/>
<sequence length="372" mass="43236">MFEAGYEQYLPIERVIIHPNYSVWTADLALIHTFAGMMSDKPGRIVPLANEKTNTPVLSDVIVFSWNPYKLNDATSSLTEKKENIWDKKKTDHLENNTDYDDISKVTSLLTFDSSNEAEETTRLRTVSTANTLFDNKKRLKQRRKRIKMKLKQNTMDDEEQIKYNPKESSLEARSRYRHENIRYSHSNIKHFNSKTEQLSWEKQKDNFERVSIKERITQRNRYTKKPFGVMPYHKNDWRRKIGDQQNKLTAEVFGFVNTQTCKKIIEKAIPSSNEIKNFNEVLCYSSEDHFITEANSGAPAMRRGYLVAVTIAGVDFEGERVAIGIKISCFCSWISENIPKSGTSLVCCKNCCEKKEEIDYNSQYIKRKASN</sequence>
<proteinExistence type="predicted"/>
<protein>
    <recommendedName>
        <fullName evidence="3">Peptidase S1 domain-containing protein</fullName>
    </recommendedName>
</protein>
<evidence type="ECO:0008006" key="3">
    <source>
        <dbReference type="Google" id="ProtNLM"/>
    </source>
</evidence>
<dbReference type="SUPFAM" id="SSF50494">
    <property type="entry name" value="Trypsin-like serine proteases"/>
    <property type="match status" value="1"/>
</dbReference>
<evidence type="ECO:0000313" key="2">
    <source>
        <dbReference type="Proteomes" id="UP000007151"/>
    </source>
</evidence>
<keyword evidence="2" id="KW-1185">Reference proteome</keyword>
<dbReference type="EMBL" id="AGBW02009070">
    <property type="protein sequence ID" value="OWR51752.1"/>
    <property type="molecule type" value="Genomic_DNA"/>
</dbReference>
<dbReference type="InterPro" id="IPR009003">
    <property type="entry name" value="Peptidase_S1_PA"/>
</dbReference>
<gene>
    <name evidence="1" type="ORF">KGM_208303</name>
</gene>
<accession>A0A212FDE2</accession>
<comment type="caution">
    <text evidence="1">The sequence shown here is derived from an EMBL/GenBank/DDBJ whole genome shotgun (WGS) entry which is preliminary data.</text>
</comment>
<reference evidence="1 2" key="1">
    <citation type="journal article" date="2011" name="Cell">
        <title>The monarch butterfly genome yields insights into long-distance migration.</title>
        <authorList>
            <person name="Zhan S."/>
            <person name="Merlin C."/>
            <person name="Boore J.L."/>
            <person name="Reppert S.M."/>
        </authorList>
    </citation>
    <scope>NUCLEOTIDE SEQUENCE [LARGE SCALE GENOMIC DNA]</scope>
    <source>
        <strain evidence="1">F-2</strain>
    </source>
</reference>
<dbReference type="Proteomes" id="UP000007151">
    <property type="component" value="Unassembled WGS sequence"/>
</dbReference>
<dbReference type="eggNOG" id="ENOG502T7F7">
    <property type="taxonomic scope" value="Eukaryota"/>
</dbReference>
<name>A0A212FDE2_DANPL</name>